<dbReference type="SUPFAM" id="SSF51120">
    <property type="entry name" value="beta-Roll"/>
    <property type="match status" value="2"/>
</dbReference>
<dbReference type="PANTHER" id="PTHR10963">
    <property type="entry name" value="GLYCOSYL HYDROLASE-RELATED"/>
    <property type="match status" value="1"/>
</dbReference>
<dbReference type="EMBL" id="SMSJ01000091">
    <property type="protein sequence ID" value="TDH58895.1"/>
    <property type="molecule type" value="Genomic_DNA"/>
</dbReference>
<dbReference type="InterPro" id="IPR013320">
    <property type="entry name" value="ConA-like_dom_sf"/>
</dbReference>
<dbReference type="InterPro" id="IPR000757">
    <property type="entry name" value="Beta-glucanase-like"/>
</dbReference>
<dbReference type="CDD" id="cd08023">
    <property type="entry name" value="GH16_laminarinase_like"/>
    <property type="match status" value="1"/>
</dbReference>
<dbReference type="InterPro" id="IPR050546">
    <property type="entry name" value="Glycosyl_Hydrlase_16"/>
</dbReference>
<dbReference type="SUPFAM" id="SSF49899">
    <property type="entry name" value="Concanavalin A-like lectins/glucanases"/>
    <property type="match status" value="1"/>
</dbReference>
<keyword evidence="3" id="KW-0378">Hydrolase</keyword>
<accession>A0A4V3A9E1</accession>
<protein>
    <submittedName>
        <fullName evidence="3">Glycoside hydrolase family 16 protein</fullName>
    </submittedName>
</protein>
<dbReference type="GO" id="GO:0004553">
    <property type="term" value="F:hydrolase activity, hydrolyzing O-glycosyl compounds"/>
    <property type="evidence" value="ECO:0007669"/>
    <property type="project" value="InterPro"/>
</dbReference>
<dbReference type="GO" id="GO:0005975">
    <property type="term" value="P:carbohydrate metabolic process"/>
    <property type="evidence" value="ECO:0007669"/>
    <property type="project" value="InterPro"/>
</dbReference>
<dbReference type="Proteomes" id="UP000295096">
    <property type="component" value="Unassembled WGS sequence"/>
</dbReference>
<dbReference type="OrthoDB" id="7239458at2"/>
<sequence length="487" mass="51099">MILDFVSGVDRIRLEGSYALPDFAAVRAAMTQSGADVVLDLGNGEILVLRNTQVDGFRAADFQLPIDPAHPGMHRTFSEDFNGFSASASGSGTVWKTSLGVIRQDRTLANNKEAGYYTDSSVGSDPFSLADGVLDITASPGSNPLNLPYNSGVITTATSFAQRYGYFEARLDLPAGKGFWPAFWLLPASGAWPPEIDIMEALGQDPTTAYASLHSGTSGNSTIPVKALYDLSTGFHTYGLDWKADTIAWFIDGIEVARAATPADMNQPMYMVLNLAVGGTGSWAGATDPSMPTEHLLIDYVRAWQYGDGIVTGPGDVVNCGGTYTLKADGVSDLYDFTKAKAALIMDASGLSTSGTHTVWGSPLGSTVRGGPGNVNFSGGISDDSFSFGSGVSRAQGGAGNDTFVLTKGCIAPNDQIIDFHVDLGDGGEHDLLQLVGFSAAARLDFVVMSGGAQAYRIVDGDYVSPNLLIQVANGSARLGSLDIQFG</sequence>
<name>A0A4V3A9E1_9PROT</name>
<dbReference type="PROSITE" id="PS51762">
    <property type="entry name" value="GH16_2"/>
    <property type="match status" value="1"/>
</dbReference>
<evidence type="ECO:0000256" key="1">
    <source>
        <dbReference type="ARBA" id="ARBA00006865"/>
    </source>
</evidence>
<reference evidence="3 4" key="1">
    <citation type="journal article" date="2016" name="J. Microbiol.">
        <title>Dankookia rubra gen. nov., sp. nov., an alphaproteobacterium isolated from sediment of a shallow stream.</title>
        <authorList>
            <person name="Kim W.H."/>
            <person name="Kim D.H."/>
            <person name="Kang K."/>
            <person name="Ahn T.Y."/>
        </authorList>
    </citation>
    <scope>NUCLEOTIDE SEQUENCE [LARGE SCALE GENOMIC DNA]</scope>
    <source>
        <strain evidence="3 4">JCM30602</strain>
    </source>
</reference>
<evidence type="ECO:0000259" key="2">
    <source>
        <dbReference type="PROSITE" id="PS51762"/>
    </source>
</evidence>
<evidence type="ECO:0000313" key="4">
    <source>
        <dbReference type="Proteomes" id="UP000295096"/>
    </source>
</evidence>
<keyword evidence="4" id="KW-1185">Reference proteome</keyword>
<organism evidence="3 4">
    <name type="scientific">Dankookia rubra</name>
    <dbReference type="NCBI Taxonomy" id="1442381"/>
    <lineage>
        <taxon>Bacteria</taxon>
        <taxon>Pseudomonadati</taxon>
        <taxon>Pseudomonadota</taxon>
        <taxon>Alphaproteobacteria</taxon>
        <taxon>Acetobacterales</taxon>
        <taxon>Roseomonadaceae</taxon>
        <taxon>Dankookia</taxon>
    </lineage>
</organism>
<dbReference type="InterPro" id="IPR011049">
    <property type="entry name" value="Serralysin-like_metalloprot_C"/>
</dbReference>
<dbReference type="Gene3D" id="2.150.10.10">
    <property type="entry name" value="Serralysin-like metalloprotease, C-terminal"/>
    <property type="match status" value="2"/>
</dbReference>
<gene>
    <name evidence="3" type="ORF">E2C06_30240</name>
</gene>
<comment type="caution">
    <text evidence="3">The sequence shown here is derived from an EMBL/GenBank/DDBJ whole genome shotgun (WGS) entry which is preliminary data.</text>
</comment>
<dbReference type="PANTHER" id="PTHR10963:SF55">
    <property type="entry name" value="GLYCOSIDE HYDROLASE FAMILY 16 PROTEIN"/>
    <property type="match status" value="1"/>
</dbReference>
<dbReference type="AlphaFoldDB" id="A0A4V3A9E1"/>
<proteinExistence type="inferred from homology"/>
<comment type="similarity">
    <text evidence="1">Belongs to the glycosyl hydrolase 16 family.</text>
</comment>
<dbReference type="Pfam" id="PF00722">
    <property type="entry name" value="Glyco_hydro_16"/>
    <property type="match status" value="1"/>
</dbReference>
<evidence type="ECO:0000313" key="3">
    <source>
        <dbReference type="EMBL" id="TDH58895.1"/>
    </source>
</evidence>
<feature type="domain" description="GH16" evidence="2">
    <location>
        <begin position="60"/>
        <end position="309"/>
    </location>
</feature>
<dbReference type="Gene3D" id="2.60.120.200">
    <property type="match status" value="1"/>
</dbReference>